<evidence type="ECO:0000256" key="1">
    <source>
        <dbReference type="SAM" id="MobiDB-lite"/>
    </source>
</evidence>
<dbReference type="Proteomes" id="UP001444071">
    <property type="component" value="Unassembled WGS sequence"/>
</dbReference>
<gene>
    <name evidence="2" type="ORF">XENORESO_010914</name>
</gene>
<organism evidence="2 3">
    <name type="scientific">Xenotaenia resolanae</name>
    <dbReference type="NCBI Taxonomy" id="208358"/>
    <lineage>
        <taxon>Eukaryota</taxon>
        <taxon>Metazoa</taxon>
        <taxon>Chordata</taxon>
        <taxon>Craniata</taxon>
        <taxon>Vertebrata</taxon>
        <taxon>Euteleostomi</taxon>
        <taxon>Actinopterygii</taxon>
        <taxon>Neopterygii</taxon>
        <taxon>Teleostei</taxon>
        <taxon>Neoteleostei</taxon>
        <taxon>Acanthomorphata</taxon>
        <taxon>Ovalentaria</taxon>
        <taxon>Atherinomorphae</taxon>
        <taxon>Cyprinodontiformes</taxon>
        <taxon>Goodeidae</taxon>
        <taxon>Xenotaenia</taxon>
    </lineage>
</organism>
<protein>
    <submittedName>
        <fullName evidence="2">Uncharacterized protein</fullName>
    </submittedName>
</protein>
<accession>A0ABV0WJQ5</accession>
<feature type="region of interest" description="Disordered" evidence="1">
    <location>
        <begin position="1"/>
        <end position="29"/>
    </location>
</feature>
<evidence type="ECO:0000313" key="2">
    <source>
        <dbReference type="EMBL" id="MEQ2269846.1"/>
    </source>
</evidence>
<comment type="caution">
    <text evidence="2">The sequence shown here is derived from an EMBL/GenBank/DDBJ whole genome shotgun (WGS) entry which is preliminary data.</text>
</comment>
<name>A0ABV0WJQ5_9TELE</name>
<dbReference type="EMBL" id="JAHRIM010053419">
    <property type="protein sequence ID" value="MEQ2269846.1"/>
    <property type="molecule type" value="Genomic_DNA"/>
</dbReference>
<sequence>IFAPLSKISKPLEKHKSSSTKTPLRPPRRIDVSRITSKINTGKNIRAAHEVCFCYSDSLETGMCMNRVLLWQLWQVEQ</sequence>
<reference evidence="2 3" key="1">
    <citation type="submission" date="2021-06" db="EMBL/GenBank/DDBJ databases">
        <authorList>
            <person name="Palmer J.M."/>
        </authorList>
    </citation>
    <scope>NUCLEOTIDE SEQUENCE [LARGE SCALE GENOMIC DNA]</scope>
    <source>
        <strain evidence="2 3">XR_2019</strain>
        <tissue evidence="2">Muscle</tissue>
    </source>
</reference>
<feature type="non-terminal residue" evidence="2">
    <location>
        <position position="1"/>
    </location>
</feature>
<keyword evidence="3" id="KW-1185">Reference proteome</keyword>
<evidence type="ECO:0000313" key="3">
    <source>
        <dbReference type="Proteomes" id="UP001444071"/>
    </source>
</evidence>
<proteinExistence type="predicted"/>